<dbReference type="InterPro" id="IPR003607">
    <property type="entry name" value="HD/PDEase_dom"/>
</dbReference>
<keyword evidence="5" id="KW-0408">Iron</keyword>
<evidence type="ECO:0000313" key="8">
    <source>
        <dbReference type="EMBL" id="SJZ30514.1"/>
    </source>
</evidence>
<dbReference type="SMART" id="SM00471">
    <property type="entry name" value="HDc"/>
    <property type="match status" value="1"/>
</dbReference>
<dbReference type="PROSITE" id="PS51831">
    <property type="entry name" value="HD"/>
    <property type="match status" value="1"/>
</dbReference>
<dbReference type="Pfam" id="PF01966">
    <property type="entry name" value="HD"/>
    <property type="match status" value="1"/>
</dbReference>
<dbReference type="GO" id="GO:0000166">
    <property type="term" value="F:nucleotide binding"/>
    <property type="evidence" value="ECO:0007669"/>
    <property type="project" value="UniProtKB-KW"/>
</dbReference>
<keyword evidence="2" id="KW-0479">Metal-binding</keyword>
<dbReference type="NCBIfam" id="TIGR00277">
    <property type="entry name" value="HDIG"/>
    <property type="match status" value="1"/>
</dbReference>
<evidence type="ECO:0000256" key="5">
    <source>
        <dbReference type="ARBA" id="ARBA00023004"/>
    </source>
</evidence>
<evidence type="ECO:0000256" key="4">
    <source>
        <dbReference type="ARBA" id="ARBA00022801"/>
    </source>
</evidence>
<dbReference type="PANTHER" id="PTHR35795:SF1">
    <property type="entry name" value="BIS(5'-NUCLEOSYL)-TETRAPHOSPHATASE, SYMMETRICAL"/>
    <property type="match status" value="1"/>
</dbReference>
<evidence type="ECO:0000259" key="7">
    <source>
        <dbReference type="PROSITE" id="PS51831"/>
    </source>
</evidence>
<dbReference type="InterPro" id="IPR006675">
    <property type="entry name" value="HDIG_dom"/>
</dbReference>
<accession>A0A1T4JK31</accession>
<dbReference type="EC" id="3.6.1.41" evidence="1"/>
<sequence length="197" mass="22684">MEFSNELINVTREQLLSDLATKIKPKRYQHVLRVEATAIELAKQYGVDPEKASIAALMHDYAKDYPEEEMLALAQKRWDEPTLKEANDNVWHGFAAATIAKDWYHIEDEDILTAISAHTIGWTEMSPLVKVVFIADYMEPGRDFPGVKKARKLAYKDINAAVTYKMVETIKHLASEEVAIFLPTIEFYNQWILRRNV</sequence>
<dbReference type="InterPro" id="IPR005249">
    <property type="entry name" value="YqeK"/>
</dbReference>
<proteinExistence type="predicted"/>
<reference evidence="9" key="1">
    <citation type="submission" date="2017-02" db="EMBL/GenBank/DDBJ databases">
        <authorList>
            <person name="Varghese N."/>
            <person name="Submissions S."/>
        </authorList>
    </citation>
    <scope>NUCLEOTIDE SEQUENCE [LARGE SCALE GENOMIC DNA]</scope>
    <source>
        <strain evidence="9">DSM 15739</strain>
    </source>
</reference>
<evidence type="ECO:0000256" key="2">
    <source>
        <dbReference type="ARBA" id="ARBA00022723"/>
    </source>
</evidence>
<dbReference type="GO" id="GO:0046872">
    <property type="term" value="F:metal ion binding"/>
    <property type="evidence" value="ECO:0007669"/>
    <property type="project" value="UniProtKB-KW"/>
</dbReference>
<dbReference type="InterPro" id="IPR006674">
    <property type="entry name" value="HD_domain"/>
</dbReference>
<evidence type="ECO:0000256" key="3">
    <source>
        <dbReference type="ARBA" id="ARBA00022741"/>
    </source>
</evidence>
<feature type="domain" description="HD" evidence="7">
    <location>
        <begin position="27"/>
        <end position="141"/>
    </location>
</feature>
<gene>
    <name evidence="8" type="ORF">SAMN02746011_00056</name>
</gene>
<dbReference type="InterPro" id="IPR051094">
    <property type="entry name" value="Diverse_Catalytic_Enzymes"/>
</dbReference>
<keyword evidence="9" id="KW-1185">Reference proteome</keyword>
<keyword evidence="3" id="KW-0547">Nucleotide-binding</keyword>
<dbReference type="STRING" id="1121925.SAMN02746011_00056"/>
<protein>
    <recommendedName>
        <fullName evidence="1">bis(5'-nucleosyl)-tetraphosphatase (symmetrical)</fullName>
        <ecNumber evidence="1">3.6.1.41</ecNumber>
    </recommendedName>
</protein>
<keyword evidence="4 8" id="KW-0378">Hydrolase</keyword>
<dbReference type="SUPFAM" id="SSF109604">
    <property type="entry name" value="HD-domain/PDEase-like"/>
    <property type="match status" value="1"/>
</dbReference>
<evidence type="ECO:0000313" key="9">
    <source>
        <dbReference type="Proteomes" id="UP000189941"/>
    </source>
</evidence>
<dbReference type="EMBL" id="FUWO01000001">
    <property type="protein sequence ID" value="SJZ30514.1"/>
    <property type="molecule type" value="Genomic_DNA"/>
</dbReference>
<dbReference type="Proteomes" id="UP000189941">
    <property type="component" value="Unassembled WGS sequence"/>
</dbReference>
<dbReference type="AlphaFoldDB" id="A0A1T4JK31"/>
<dbReference type="OrthoDB" id="9782134at2"/>
<dbReference type="PANTHER" id="PTHR35795">
    <property type="entry name" value="SLR1885 PROTEIN"/>
    <property type="match status" value="1"/>
</dbReference>
<evidence type="ECO:0000256" key="6">
    <source>
        <dbReference type="ARBA" id="ARBA00049417"/>
    </source>
</evidence>
<organism evidence="8 9">
    <name type="scientific">Globicatella sulfidifaciens DSM 15739</name>
    <dbReference type="NCBI Taxonomy" id="1121925"/>
    <lineage>
        <taxon>Bacteria</taxon>
        <taxon>Bacillati</taxon>
        <taxon>Bacillota</taxon>
        <taxon>Bacilli</taxon>
        <taxon>Lactobacillales</taxon>
        <taxon>Aerococcaceae</taxon>
        <taxon>Globicatella</taxon>
    </lineage>
</organism>
<name>A0A1T4JK31_9LACT</name>
<dbReference type="GO" id="GO:0008803">
    <property type="term" value="F:bis(5'-nucleosyl)-tetraphosphatase (symmetrical) activity"/>
    <property type="evidence" value="ECO:0007669"/>
    <property type="project" value="UniProtKB-EC"/>
</dbReference>
<comment type="catalytic activity">
    <reaction evidence="6">
        <text>P(1),P(4)-bis(5'-adenosyl) tetraphosphate + H2O = 2 ADP + 2 H(+)</text>
        <dbReference type="Rhea" id="RHEA:24252"/>
        <dbReference type="ChEBI" id="CHEBI:15377"/>
        <dbReference type="ChEBI" id="CHEBI:15378"/>
        <dbReference type="ChEBI" id="CHEBI:58141"/>
        <dbReference type="ChEBI" id="CHEBI:456216"/>
        <dbReference type="EC" id="3.6.1.41"/>
    </reaction>
</comment>
<evidence type="ECO:0000256" key="1">
    <source>
        <dbReference type="ARBA" id="ARBA00012506"/>
    </source>
</evidence>
<dbReference type="NCBIfam" id="TIGR00488">
    <property type="entry name" value="bis(5'-nucleosyl)-tetraphosphatase (symmetrical) YqeK"/>
    <property type="match status" value="1"/>
</dbReference>
<dbReference type="RefSeq" id="WP_078754945.1">
    <property type="nucleotide sequence ID" value="NZ_FUWO01000001.1"/>
</dbReference>
<dbReference type="CDD" id="cd00077">
    <property type="entry name" value="HDc"/>
    <property type="match status" value="1"/>
</dbReference>
<dbReference type="Gene3D" id="1.10.3210.10">
    <property type="entry name" value="Hypothetical protein af1432"/>
    <property type="match status" value="1"/>
</dbReference>